<dbReference type="InterPro" id="IPR036852">
    <property type="entry name" value="Peptidase_S8/S53_dom_sf"/>
</dbReference>
<evidence type="ECO:0000259" key="15">
    <source>
        <dbReference type="Pfam" id="PF02225"/>
    </source>
</evidence>
<dbReference type="InterPro" id="IPR034197">
    <property type="entry name" value="Peptidases_S8_3"/>
</dbReference>
<keyword evidence="19" id="KW-1185">Reference proteome</keyword>
<keyword evidence="13" id="KW-0472">Membrane</keyword>
<evidence type="ECO:0000313" key="19">
    <source>
        <dbReference type="Proteomes" id="UP000289738"/>
    </source>
</evidence>
<dbReference type="PANTHER" id="PTHR10795">
    <property type="entry name" value="PROPROTEIN CONVERTASE SUBTILISIN/KEXIN"/>
    <property type="match status" value="1"/>
</dbReference>
<keyword evidence="4" id="KW-0052">Apoplast</keyword>
<keyword evidence="7" id="KW-0732">Signal</keyword>
<evidence type="ECO:0000256" key="8">
    <source>
        <dbReference type="ARBA" id="ARBA00022801"/>
    </source>
</evidence>
<keyword evidence="9 12" id="KW-0720">Serine protease</keyword>
<feature type="active site" description="Charge relay system" evidence="11 12">
    <location>
        <position position="604"/>
    </location>
</feature>
<feature type="domain" description="Peptidase S8/S53" evidence="14">
    <location>
        <begin position="176"/>
        <end position="648"/>
    </location>
</feature>
<evidence type="ECO:0000256" key="5">
    <source>
        <dbReference type="ARBA" id="ARBA00022525"/>
    </source>
</evidence>
<dbReference type="InterPro" id="IPR010259">
    <property type="entry name" value="S8pro/Inhibitor_I9"/>
</dbReference>
<evidence type="ECO:0008006" key="20">
    <source>
        <dbReference type="Google" id="ProtNLM"/>
    </source>
</evidence>
<comment type="subcellular location">
    <subcellularLocation>
        <location evidence="2">Secreted</location>
        <location evidence="2">Extracellular space</location>
        <location evidence="2">Apoplast</location>
    </subcellularLocation>
</comment>
<keyword evidence="10" id="KW-0325">Glycoprotein</keyword>
<evidence type="ECO:0000259" key="14">
    <source>
        <dbReference type="Pfam" id="PF00082"/>
    </source>
</evidence>
<dbReference type="GO" id="GO:0009610">
    <property type="term" value="P:response to symbiotic fungus"/>
    <property type="evidence" value="ECO:0007669"/>
    <property type="project" value="UniProtKB-ARBA"/>
</dbReference>
<sequence>MGRYIFYLHLLVSSFLLSTFFLNAAQATKKARSLLLLLASNYYYFFIFHTVFQINEPSNFVNFRCYIVYLGAHSHGPNPSSYDLESATNSHHDLLTSTLGSHEKAKEAIIYSYNKHINGFAALLEEEEAAQISKNPNVVSVFLSKEYKPHTTRSWEFLGLHRRNGMNTAWQKGRYGENTIIANIDTGVWPESKSFSDKGIGPVPAKWRGGNVCEINKFRGSKKTPCNRKLIGARYFSKGYEASIGKIAPSQHTARDFEGHGTHTLSTAGGNFVPGASVFGNGNGTAKGGSPRARVAAYKVCWSTIDETSCHGADVLSAIDQAISDGVDVISISAGGRTEVNPNEIFTDEVSIGAFHALSRNVVVVASAGNEGPTPSSVVNVAPWVFTVAASTIDRDFSSNVTLGNNQQVTGASLFVNLPSSQSFPLILASDARFANATIQNAQLCMPGTLDPAKARGKIVMCLRGGKIRSVAEGQEALSAGAVGVVMENDAQSGNTVLAEPHVLSTTNVAKNNQDKNVHDYYNSTTSPTINMSAARTLLGTKPAPVMASFSSRGPNPIQPSILKPDITAPGVNILASYSLAASASNLPSDTRRGFRFNVLQGTSMSCPHISGVAGLLKTRHPNWSPAAIKSAIMTTATTQDNTNGAIQDAFDNTLATPFAYGSGHVQPDLAMDPGLVYDITILDYLSFLCASGYSQSLIASLNSNKNFICSGSHRVTDLNYPSITLPNLGSDAENVTRTVTNVGPPGTYVANAKLPGFNIVVVPSSLTFKRVGEKKRFQVIVKARSVSQNGNYQFGELKWTNGKHIVRSPIVVRRTS</sequence>
<evidence type="ECO:0000256" key="7">
    <source>
        <dbReference type="ARBA" id="ARBA00022729"/>
    </source>
</evidence>
<protein>
    <recommendedName>
        <fullName evidence="20">Subtilisin-like protease</fullName>
    </recommendedName>
</protein>
<dbReference type="InterPro" id="IPR037045">
    <property type="entry name" value="S8pro/Inhibitor_I9_sf"/>
</dbReference>
<evidence type="ECO:0000256" key="1">
    <source>
        <dbReference type="ARBA" id="ARBA00002076"/>
    </source>
</evidence>
<dbReference type="SUPFAM" id="SSF52743">
    <property type="entry name" value="Subtilisin-like"/>
    <property type="match status" value="1"/>
</dbReference>
<dbReference type="Pfam" id="PF05922">
    <property type="entry name" value="Inhibitor_I9"/>
    <property type="match status" value="1"/>
</dbReference>
<feature type="active site" description="Charge relay system" evidence="11 12">
    <location>
        <position position="185"/>
    </location>
</feature>
<dbReference type="CDD" id="cd04852">
    <property type="entry name" value="Peptidases_S8_3"/>
    <property type="match status" value="1"/>
</dbReference>
<comment type="similarity">
    <text evidence="3 12">Belongs to the peptidase S8 family.</text>
</comment>
<evidence type="ECO:0000256" key="4">
    <source>
        <dbReference type="ARBA" id="ARBA00022523"/>
    </source>
</evidence>
<organism evidence="18 19">
    <name type="scientific">Arachis hypogaea</name>
    <name type="common">Peanut</name>
    <dbReference type="NCBI Taxonomy" id="3818"/>
    <lineage>
        <taxon>Eukaryota</taxon>
        <taxon>Viridiplantae</taxon>
        <taxon>Streptophyta</taxon>
        <taxon>Embryophyta</taxon>
        <taxon>Tracheophyta</taxon>
        <taxon>Spermatophyta</taxon>
        <taxon>Magnoliopsida</taxon>
        <taxon>eudicotyledons</taxon>
        <taxon>Gunneridae</taxon>
        <taxon>Pentapetalae</taxon>
        <taxon>rosids</taxon>
        <taxon>fabids</taxon>
        <taxon>Fabales</taxon>
        <taxon>Fabaceae</taxon>
        <taxon>Papilionoideae</taxon>
        <taxon>50 kb inversion clade</taxon>
        <taxon>dalbergioids sensu lato</taxon>
        <taxon>Dalbergieae</taxon>
        <taxon>Pterocarpus clade</taxon>
        <taxon>Arachis</taxon>
    </lineage>
</organism>
<dbReference type="Gene3D" id="3.50.30.30">
    <property type="match status" value="1"/>
</dbReference>
<keyword evidence="8 12" id="KW-0378">Hydrolase</keyword>
<dbReference type="InterPro" id="IPR023828">
    <property type="entry name" value="Peptidase_S8_Ser-AS"/>
</dbReference>
<evidence type="ECO:0000256" key="13">
    <source>
        <dbReference type="SAM" id="Phobius"/>
    </source>
</evidence>
<dbReference type="FunFam" id="3.30.70.80:FF:000002">
    <property type="entry name" value="Subtilisin-like protease SBT5.3"/>
    <property type="match status" value="1"/>
</dbReference>
<evidence type="ECO:0000256" key="11">
    <source>
        <dbReference type="PIRSR" id="PIRSR615500-1"/>
    </source>
</evidence>
<evidence type="ECO:0000256" key="9">
    <source>
        <dbReference type="ARBA" id="ARBA00022825"/>
    </source>
</evidence>
<dbReference type="InterPro" id="IPR003137">
    <property type="entry name" value="PA_domain"/>
</dbReference>
<feature type="transmembrane region" description="Helical" evidence="13">
    <location>
        <begin position="6"/>
        <end position="22"/>
    </location>
</feature>
<dbReference type="PRINTS" id="PR00723">
    <property type="entry name" value="SUBTILISIN"/>
</dbReference>
<dbReference type="Gene3D" id="3.40.50.200">
    <property type="entry name" value="Peptidase S8/S53 domain"/>
    <property type="match status" value="1"/>
</dbReference>
<evidence type="ECO:0000256" key="6">
    <source>
        <dbReference type="ARBA" id="ARBA00022670"/>
    </source>
</evidence>
<dbReference type="GO" id="GO:0006508">
    <property type="term" value="P:proteolysis"/>
    <property type="evidence" value="ECO:0007669"/>
    <property type="project" value="UniProtKB-KW"/>
</dbReference>
<feature type="transmembrane region" description="Helical" evidence="13">
    <location>
        <begin position="34"/>
        <end position="52"/>
    </location>
</feature>
<dbReference type="PROSITE" id="PS51892">
    <property type="entry name" value="SUBTILASE"/>
    <property type="match status" value="1"/>
</dbReference>
<dbReference type="Pfam" id="PF17766">
    <property type="entry name" value="fn3_6"/>
    <property type="match status" value="1"/>
</dbReference>
<dbReference type="FunFam" id="3.50.30.30:FF:000005">
    <property type="entry name" value="subtilisin-like protease SBT1.5"/>
    <property type="match status" value="1"/>
</dbReference>
<dbReference type="AlphaFoldDB" id="A0A444ZQM9"/>
<dbReference type="Gene3D" id="2.60.40.2310">
    <property type="match status" value="1"/>
</dbReference>
<name>A0A444ZQM9_ARAHY</name>
<evidence type="ECO:0000256" key="12">
    <source>
        <dbReference type="PROSITE-ProRule" id="PRU01240"/>
    </source>
</evidence>
<comment type="function">
    <text evidence="1">Required for arbuscular mycorrhiza (AM) development during AM symbiosis with AM fungi (e.g. Glomeromycota intraradices).</text>
</comment>
<reference evidence="18 19" key="1">
    <citation type="submission" date="2019-01" db="EMBL/GenBank/DDBJ databases">
        <title>Sequencing of cultivated peanut Arachis hypogaea provides insights into genome evolution and oil improvement.</title>
        <authorList>
            <person name="Chen X."/>
        </authorList>
    </citation>
    <scope>NUCLEOTIDE SEQUENCE [LARGE SCALE GENOMIC DNA]</scope>
    <source>
        <strain evidence="19">cv. Fuhuasheng</strain>
        <tissue evidence="18">Leaves</tissue>
    </source>
</reference>
<feature type="domain" description="PA" evidence="15">
    <location>
        <begin position="443"/>
        <end position="507"/>
    </location>
</feature>
<dbReference type="CDD" id="cd02120">
    <property type="entry name" value="PA_subtilisin_like"/>
    <property type="match status" value="1"/>
</dbReference>
<keyword evidence="5" id="KW-0964">Secreted</keyword>
<dbReference type="Pfam" id="PF02225">
    <property type="entry name" value="PA"/>
    <property type="match status" value="1"/>
</dbReference>
<feature type="domain" description="Subtilisin-like protease fibronectin type-III" evidence="17">
    <location>
        <begin position="718"/>
        <end position="813"/>
    </location>
</feature>
<gene>
    <name evidence="18" type="ORF">Ahy_B04g073515</name>
</gene>
<keyword evidence="13" id="KW-0812">Transmembrane</keyword>
<dbReference type="PROSITE" id="PS00138">
    <property type="entry name" value="SUBTILASE_SER"/>
    <property type="match status" value="1"/>
</dbReference>
<evidence type="ECO:0000256" key="3">
    <source>
        <dbReference type="ARBA" id="ARBA00011073"/>
    </source>
</evidence>
<proteinExistence type="inferred from homology"/>
<dbReference type="GO" id="GO:0048046">
    <property type="term" value="C:apoplast"/>
    <property type="evidence" value="ECO:0007669"/>
    <property type="project" value="UniProtKB-SubCell"/>
</dbReference>
<dbReference type="FunFam" id="3.40.50.200:FF:000006">
    <property type="entry name" value="Subtilisin-like protease SBT1.5"/>
    <property type="match status" value="1"/>
</dbReference>
<evidence type="ECO:0000313" key="18">
    <source>
        <dbReference type="EMBL" id="RYR16486.1"/>
    </source>
</evidence>
<evidence type="ECO:0000259" key="17">
    <source>
        <dbReference type="Pfam" id="PF17766"/>
    </source>
</evidence>
<dbReference type="InterPro" id="IPR045051">
    <property type="entry name" value="SBT"/>
</dbReference>
<dbReference type="InterPro" id="IPR041469">
    <property type="entry name" value="Subtilisin-like_FN3"/>
</dbReference>
<dbReference type="EMBL" id="SDMP01000014">
    <property type="protein sequence ID" value="RYR16486.1"/>
    <property type="molecule type" value="Genomic_DNA"/>
</dbReference>
<dbReference type="InterPro" id="IPR000209">
    <property type="entry name" value="Peptidase_S8/S53_dom"/>
</dbReference>
<dbReference type="GO" id="GO:0004252">
    <property type="term" value="F:serine-type endopeptidase activity"/>
    <property type="evidence" value="ECO:0007669"/>
    <property type="project" value="UniProtKB-UniRule"/>
</dbReference>
<evidence type="ECO:0000259" key="16">
    <source>
        <dbReference type="Pfam" id="PF05922"/>
    </source>
</evidence>
<dbReference type="Pfam" id="PF00082">
    <property type="entry name" value="Peptidase_S8"/>
    <property type="match status" value="1"/>
</dbReference>
<evidence type="ECO:0000256" key="10">
    <source>
        <dbReference type="ARBA" id="ARBA00023180"/>
    </source>
</evidence>
<feature type="domain" description="Inhibitor I9" evidence="16">
    <location>
        <begin position="66"/>
        <end position="150"/>
    </location>
</feature>
<feature type="active site" description="Charge relay system" evidence="11 12">
    <location>
        <position position="260"/>
    </location>
</feature>
<keyword evidence="13" id="KW-1133">Transmembrane helix</keyword>
<comment type="caution">
    <text evidence="18">The sequence shown here is derived from an EMBL/GenBank/DDBJ whole genome shotgun (WGS) entry which is preliminary data.</text>
</comment>
<dbReference type="GO" id="GO:0009609">
    <property type="term" value="P:response to symbiotic bacterium"/>
    <property type="evidence" value="ECO:0007669"/>
    <property type="project" value="UniProtKB-ARBA"/>
</dbReference>
<keyword evidence="6 12" id="KW-0645">Protease</keyword>
<evidence type="ECO:0000256" key="2">
    <source>
        <dbReference type="ARBA" id="ARBA00004271"/>
    </source>
</evidence>
<dbReference type="InterPro" id="IPR015500">
    <property type="entry name" value="Peptidase_S8_subtilisin-rel"/>
</dbReference>
<dbReference type="Gene3D" id="3.30.70.80">
    <property type="entry name" value="Peptidase S8 propeptide/proteinase inhibitor I9"/>
    <property type="match status" value="1"/>
</dbReference>
<accession>A0A444ZQM9</accession>
<dbReference type="Proteomes" id="UP000289738">
    <property type="component" value="Chromosome B04"/>
</dbReference>
<dbReference type="STRING" id="3818.A0A444ZQM9"/>